<dbReference type="KEGG" id="lst:LSS_15486"/>
<name>K8XW88_9LEPT</name>
<proteinExistence type="predicted"/>
<evidence type="ECO:0000313" key="1">
    <source>
        <dbReference type="EMBL" id="EKT85808.1"/>
    </source>
</evidence>
<gene>
    <name evidence="1" type="ORF">LSS_15486</name>
</gene>
<protein>
    <submittedName>
        <fullName evidence="1">Uncharacterized protein</fullName>
    </submittedName>
</protein>
<sequence>MIPEGVEKTFGFGMSRNRIKNILEYPNRHFKQRQSIFDTGSNPSY</sequence>
<dbReference type="PATRIC" id="fig|758847.3.peg.3236"/>
<evidence type="ECO:0000313" key="2">
    <source>
        <dbReference type="Proteomes" id="UP000035800"/>
    </source>
</evidence>
<organism evidence="1 2">
    <name type="scientific">Leptospira santarosai serovar Shermani str. LT 821</name>
    <dbReference type="NCBI Taxonomy" id="758847"/>
    <lineage>
        <taxon>Bacteria</taxon>
        <taxon>Pseudomonadati</taxon>
        <taxon>Spirochaetota</taxon>
        <taxon>Spirochaetia</taxon>
        <taxon>Leptospirales</taxon>
        <taxon>Leptospiraceae</taxon>
        <taxon>Leptospira</taxon>
    </lineage>
</organism>
<dbReference type="AlphaFoldDB" id="K8XW88"/>
<dbReference type="EMBL" id="CP006694">
    <property type="protein sequence ID" value="EKT85808.1"/>
    <property type="molecule type" value="Genomic_DNA"/>
</dbReference>
<accession>K8XW88</accession>
<dbReference type="Proteomes" id="UP000035800">
    <property type="component" value="Chromosome I"/>
</dbReference>
<reference evidence="1 2" key="1">
    <citation type="journal article" date="2012" name="Gene">
        <title>Sequence of Leptospira santarosai serovar Shermani genome and prediction of virulence-associated genes.</title>
        <authorList>
            <person name="Chou L.F."/>
            <person name="Chen Y.T."/>
            <person name="Lu C.W."/>
            <person name="Ko Y.C."/>
            <person name="Tang C.Y."/>
            <person name="Pan M.J."/>
            <person name="Tian Y.C."/>
            <person name="Chiu C.H."/>
            <person name="Hung C.C."/>
            <person name="Yang C.W."/>
        </authorList>
    </citation>
    <scope>NUCLEOTIDE SEQUENCE [LARGE SCALE GENOMIC DNA]</scope>
    <source>
        <strain evidence="1">LT 821</strain>
    </source>
</reference>
<reference evidence="1 2" key="2">
    <citation type="journal article" date="2014" name="Emerg. Microbes Infect.">
        <title>Potential impact on kidney infection: a whole-genome analysis of Leptospira santarosai serovar Shermani.</title>
        <authorList>
            <person name="Chou L.F."/>
            <person name="Chen T.W."/>
            <person name="Ko Y.C."/>
            <person name="Pan M.J."/>
            <person name="Tian Y.C."/>
            <person name="Chiu C.H."/>
            <person name="Tang P."/>
            <person name="Hung C.C."/>
            <person name="Yang C.W."/>
        </authorList>
    </citation>
    <scope>NUCLEOTIDE SEQUENCE</scope>
    <source>
        <strain evidence="1 2">LT 821</strain>
    </source>
</reference>